<evidence type="ECO:0000313" key="2">
    <source>
        <dbReference type="Proteomes" id="UP000034794"/>
    </source>
</evidence>
<name>A0A0G1PJS2_9BACT</name>
<organism evidence="1 2">
    <name type="scientific">Candidatus Collierbacteria bacterium GW2011_GWA2_46_26</name>
    <dbReference type="NCBI Taxonomy" id="1618381"/>
    <lineage>
        <taxon>Bacteria</taxon>
        <taxon>Candidatus Collieribacteriota</taxon>
    </lineage>
</organism>
<protein>
    <submittedName>
        <fullName evidence="1">Uncharacterized protein</fullName>
    </submittedName>
</protein>
<dbReference type="EMBL" id="LCMI01000006">
    <property type="protein sequence ID" value="KKU33069.1"/>
    <property type="molecule type" value="Genomic_DNA"/>
</dbReference>
<dbReference type="AlphaFoldDB" id="A0A0G1PJS2"/>
<comment type="caution">
    <text evidence="1">The sequence shown here is derived from an EMBL/GenBank/DDBJ whole genome shotgun (WGS) entry which is preliminary data.</text>
</comment>
<reference evidence="1 2" key="1">
    <citation type="journal article" date="2015" name="Nature">
        <title>rRNA introns, odd ribosomes, and small enigmatic genomes across a large radiation of phyla.</title>
        <authorList>
            <person name="Brown C.T."/>
            <person name="Hug L.A."/>
            <person name="Thomas B.C."/>
            <person name="Sharon I."/>
            <person name="Castelle C.J."/>
            <person name="Singh A."/>
            <person name="Wilkins M.J."/>
            <person name="Williams K.H."/>
            <person name="Banfield J.F."/>
        </authorList>
    </citation>
    <scope>NUCLEOTIDE SEQUENCE [LARGE SCALE GENOMIC DNA]</scope>
</reference>
<gene>
    <name evidence="1" type="ORF">UX47_C0006G0040</name>
</gene>
<accession>A0A0G1PJS2</accession>
<evidence type="ECO:0000313" key="1">
    <source>
        <dbReference type="EMBL" id="KKU33069.1"/>
    </source>
</evidence>
<sequence>MRKNFDSRSFVLVCALFVFVLAVVLAVAMFTRAGWLTKEKFSVPGEPDNAYMVHMFEQSSYREQFMCNSYGACVLYRTPPMGMMYQVTSVEIDDEVYYETARGNEQYVVTARGIYCAGGIDTHSCLELVVLFPQPTCPSEVVYFRFTALLVPDSCLQK</sequence>
<dbReference type="Proteomes" id="UP000034794">
    <property type="component" value="Unassembled WGS sequence"/>
</dbReference>
<proteinExistence type="predicted"/>